<sequence>MMSTAEATAYEEGSVEGSLADQEQTSPEPHSNAIRPMSYPGPRWEQSKYQYHVPVNPLAHNTSRRSSGTRGATSCIHASGRARLNTVTGNSQNPEEIPTPSSARQSVATTRVGTDHKASWKAHSVSSACFEQPHQPTDVEADPEANGLHEVHRPAPIPPHISTLHPMPGLHANLYEHVQTPYVKMILAMDYIPDWYTVIAGLSTWMLLAGFVLFPGTFASWATRPTDTAEYEIATFIRNMPLLVIASVCTGLGGAGMIWLWWRWRRNYIWVVSRVFVPGLLNSVAGVISTVTNAYETQGNLSSSNVRATIVVTGTVAVICGVLVVIYQWVFIRRLRKEHERIEGERDTGKRNAGVIVEQKSEEIQPQTRAETFKPWRSLLSHLSPSCL</sequence>
<feature type="transmembrane region" description="Helical" evidence="2">
    <location>
        <begin position="242"/>
        <end position="261"/>
    </location>
</feature>
<dbReference type="OrthoDB" id="3254104at2759"/>
<reference evidence="3 4" key="1">
    <citation type="submission" date="2014-04" db="EMBL/GenBank/DDBJ databases">
        <authorList>
            <consortium name="DOE Joint Genome Institute"/>
            <person name="Kuo A."/>
            <person name="Kohler A."/>
            <person name="Costa M.D."/>
            <person name="Nagy L.G."/>
            <person name="Floudas D."/>
            <person name="Copeland A."/>
            <person name="Barry K.W."/>
            <person name="Cichocki N."/>
            <person name="Veneault-Fourrey C."/>
            <person name="LaButti K."/>
            <person name="Lindquist E.A."/>
            <person name="Lipzen A."/>
            <person name="Lundell T."/>
            <person name="Morin E."/>
            <person name="Murat C."/>
            <person name="Sun H."/>
            <person name="Tunlid A."/>
            <person name="Henrissat B."/>
            <person name="Grigoriev I.V."/>
            <person name="Hibbett D.S."/>
            <person name="Martin F."/>
            <person name="Nordberg H.P."/>
            <person name="Cantor M.N."/>
            <person name="Hua S.X."/>
        </authorList>
    </citation>
    <scope>NUCLEOTIDE SEQUENCE [LARGE SCALE GENOMIC DNA]</scope>
    <source>
        <strain evidence="3 4">Marx 270</strain>
    </source>
</reference>
<gene>
    <name evidence="3" type="ORF">M404DRAFT_787910</name>
</gene>
<feature type="transmembrane region" description="Helical" evidence="2">
    <location>
        <begin position="195"/>
        <end position="222"/>
    </location>
</feature>
<proteinExistence type="predicted"/>
<dbReference type="InParanoid" id="A0A0C3PSB2"/>
<protein>
    <submittedName>
        <fullName evidence="3">Uncharacterized protein</fullName>
    </submittedName>
</protein>
<keyword evidence="2" id="KW-0472">Membrane</keyword>
<evidence type="ECO:0000313" key="4">
    <source>
        <dbReference type="Proteomes" id="UP000054217"/>
    </source>
</evidence>
<feature type="transmembrane region" description="Helical" evidence="2">
    <location>
        <begin position="268"/>
        <end position="288"/>
    </location>
</feature>
<evidence type="ECO:0000256" key="2">
    <source>
        <dbReference type="SAM" id="Phobius"/>
    </source>
</evidence>
<keyword evidence="2" id="KW-0812">Transmembrane</keyword>
<feature type="region of interest" description="Disordered" evidence="1">
    <location>
        <begin position="1"/>
        <end position="41"/>
    </location>
</feature>
<accession>A0A0C3PSB2</accession>
<name>A0A0C3PSB2_PISTI</name>
<evidence type="ECO:0000313" key="3">
    <source>
        <dbReference type="EMBL" id="KIO11529.1"/>
    </source>
</evidence>
<dbReference type="AlphaFoldDB" id="A0A0C3PSB2"/>
<dbReference type="HOGENOM" id="CLU_037457_2_0_1"/>
<feature type="region of interest" description="Disordered" evidence="1">
    <location>
        <begin position="85"/>
        <end position="107"/>
    </location>
</feature>
<dbReference type="Proteomes" id="UP000054217">
    <property type="component" value="Unassembled WGS sequence"/>
</dbReference>
<keyword evidence="2" id="KW-1133">Transmembrane helix</keyword>
<feature type="transmembrane region" description="Helical" evidence="2">
    <location>
        <begin position="308"/>
        <end position="332"/>
    </location>
</feature>
<organism evidence="3 4">
    <name type="scientific">Pisolithus tinctorius Marx 270</name>
    <dbReference type="NCBI Taxonomy" id="870435"/>
    <lineage>
        <taxon>Eukaryota</taxon>
        <taxon>Fungi</taxon>
        <taxon>Dikarya</taxon>
        <taxon>Basidiomycota</taxon>
        <taxon>Agaricomycotina</taxon>
        <taxon>Agaricomycetes</taxon>
        <taxon>Agaricomycetidae</taxon>
        <taxon>Boletales</taxon>
        <taxon>Sclerodermatineae</taxon>
        <taxon>Pisolithaceae</taxon>
        <taxon>Pisolithus</taxon>
    </lineage>
</organism>
<dbReference type="EMBL" id="KN831949">
    <property type="protein sequence ID" value="KIO11529.1"/>
    <property type="molecule type" value="Genomic_DNA"/>
</dbReference>
<reference evidence="4" key="2">
    <citation type="submission" date="2015-01" db="EMBL/GenBank/DDBJ databases">
        <title>Evolutionary Origins and Diversification of the Mycorrhizal Mutualists.</title>
        <authorList>
            <consortium name="DOE Joint Genome Institute"/>
            <consortium name="Mycorrhizal Genomics Consortium"/>
            <person name="Kohler A."/>
            <person name="Kuo A."/>
            <person name="Nagy L.G."/>
            <person name="Floudas D."/>
            <person name="Copeland A."/>
            <person name="Barry K.W."/>
            <person name="Cichocki N."/>
            <person name="Veneault-Fourrey C."/>
            <person name="LaButti K."/>
            <person name="Lindquist E.A."/>
            <person name="Lipzen A."/>
            <person name="Lundell T."/>
            <person name="Morin E."/>
            <person name="Murat C."/>
            <person name="Riley R."/>
            <person name="Ohm R."/>
            <person name="Sun H."/>
            <person name="Tunlid A."/>
            <person name="Henrissat B."/>
            <person name="Grigoriev I.V."/>
            <person name="Hibbett D.S."/>
            <person name="Martin F."/>
        </authorList>
    </citation>
    <scope>NUCLEOTIDE SEQUENCE [LARGE SCALE GENOMIC DNA]</scope>
    <source>
        <strain evidence="4">Marx 270</strain>
    </source>
</reference>
<dbReference type="STRING" id="870435.A0A0C3PSB2"/>
<keyword evidence="4" id="KW-1185">Reference proteome</keyword>
<evidence type="ECO:0000256" key="1">
    <source>
        <dbReference type="SAM" id="MobiDB-lite"/>
    </source>
</evidence>